<accession>A0ABQ2LD16</accession>
<dbReference type="Proteomes" id="UP000602381">
    <property type="component" value="Unassembled WGS sequence"/>
</dbReference>
<comment type="caution">
    <text evidence="2">The sequence shown here is derived from an EMBL/GenBank/DDBJ whole genome shotgun (WGS) entry which is preliminary data.</text>
</comment>
<name>A0ABQ2LD16_9PROT</name>
<sequence>MTKKPIDIEKAMLYPSSVFANPEEVVELTDLTTDQKIEILRRWEYDASELAVAEEEGMAGGEPSLLARVLKALDSLSGGYDTEHSPPTKQGGLGSGLIKATKLR</sequence>
<dbReference type="RefSeq" id="WP_229773576.1">
    <property type="nucleotide sequence ID" value="NZ_BMOV01000003.1"/>
</dbReference>
<evidence type="ECO:0000256" key="1">
    <source>
        <dbReference type="SAM" id="MobiDB-lite"/>
    </source>
</evidence>
<dbReference type="EMBL" id="BMOV01000003">
    <property type="protein sequence ID" value="GGO10454.1"/>
    <property type="molecule type" value="Genomic_DNA"/>
</dbReference>
<keyword evidence="3" id="KW-1185">Reference proteome</keyword>
<reference evidence="3" key="1">
    <citation type="journal article" date="2019" name="Int. J. Syst. Evol. Microbiol.">
        <title>The Global Catalogue of Microorganisms (GCM) 10K type strain sequencing project: providing services to taxonomists for standard genome sequencing and annotation.</title>
        <authorList>
            <consortium name="The Broad Institute Genomics Platform"/>
            <consortium name="The Broad Institute Genome Sequencing Center for Infectious Disease"/>
            <person name="Wu L."/>
            <person name="Ma J."/>
        </authorList>
    </citation>
    <scope>NUCLEOTIDE SEQUENCE [LARGE SCALE GENOMIC DNA]</scope>
    <source>
        <strain evidence="3">JCM 17843</strain>
    </source>
</reference>
<feature type="region of interest" description="Disordered" evidence="1">
    <location>
        <begin position="77"/>
        <end position="104"/>
    </location>
</feature>
<protein>
    <submittedName>
        <fullName evidence="2">Uncharacterized protein</fullName>
    </submittedName>
</protein>
<organism evidence="2 3">
    <name type="scientific">Iodidimonas muriae</name>
    <dbReference type="NCBI Taxonomy" id="261467"/>
    <lineage>
        <taxon>Bacteria</taxon>
        <taxon>Pseudomonadati</taxon>
        <taxon>Pseudomonadota</taxon>
        <taxon>Alphaproteobacteria</taxon>
        <taxon>Iodidimonadales</taxon>
        <taxon>Iodidimonadaceae</taxon>
        <taxon>Iodidimonas</taxon>
    </lineage>
</organism>
<evidence type="ECO:0000313" key="3">
    <source>
        <dbReference type="Proteomes" id="UP000602381"/>
    </source>
</evidence>
<proteinExistence type="predicted"/>
<evidence type="ECO:0000313" key="2">
    <source>
        <dbReference type="EMBL" id="GGO10454.1"/>
    </source>
</evidence>
<gene>
    <name evidence="2" type="ORF">GCM10007972_13290</name>
</gene>